<dbReference type="PANTHER" id="PTHR37834">
    <property type="entry name" value="GDSL-LIKE LIPASE/ACYLHYDROLASE DOMAIN PROTEIN (AFU_ORTHOLOGUE AFUA_2G00620)"/>
    <property type="match status" value="1"/>
</dbReference>
<feature type="domain" description="Carbohydrate esterase 2 N-terminal" evidence="3">
    <location>
        <begin position="63"/>
        <end position="167"/>
    </location>
</feature>
<dbReference type="InterPro" id="IPR036514">
    <property type="entry name" value="SGNH_hydro_sf"/>
</dbReference>
<dbReference type="InterPro" id="IPR040794">
    <property type="entry name" value="CE2_N"/>
</dbReference>
<dbReference type="InterPro" id="IPR052762">
    <property type="entry name" value="PCW_deacetylase/CE"/>
</dbReference>
<dbReference type="InterPro" id="IPR037461">
    <property type="entry name" value="CtCE2-like_dom"/>
</dbReference>
<name>A0A0K1EKG5_CHOCO</name>
<dbReference type="Pfam" id="PF17996">
    <property type="entry name" value="CE2_N"/>
    <property type="match status" value="1"/>
</dbReference>
<sequence>MRRIVIGTLAVVALACGSSDEGDSRNSGSGAGSSEGSGAGPGEGGSGAGGVGGGNVSPDVHLIGRFDKTNPTGPRFAWPGSEVQARFKGTGIQARLHDTGSNYLTVVIDDGAPTVLELKGPDSMYTLAKELPDGEHTVLLSKRTESSLGIVQLLDLAPIDGEILPSPPPYDRHIEVVGDSISAGYGNEGNGPDCSFSAATENEHMTYGAIASRALSAGHTTLAISGIGAYRSYDGTTEAQMPVRFLRTLAEDATSLWDFSLQPDVVVVNLGTNDFSAGDPGQPFIDAYTAFAEDLRTRYPDAHILCAVGPMLSDGFPQGEMRLTRVKQHLQTVIDTRQQAGDTRIGFVDLGELDPADGLGCDYHPNLTTHEKMATRLVDAIEAATGW</sequence>
<dbReference type="Gene3D" id="2.60.120.260">
    <property type="entry name" value="Galactose-binding domain-like"/>
    <property type="match status" value="1"/>
</dbReference>
<keyword evidence="5" id="KW-1185">Reference proteome</keyword>
<evidence type="ECO:0000313" key="4">
    <source>
        <dbReference type="EMBL" id="AKT41365.1"/>
    </source>
</evidence>
<dbReference type="PROSITE" id="PS51257">
    <property type="entry name" value="PROKAR_LIPOPROTEIN"/>
    <property type="match status" value="1"/>
</dbReference>
<dbReference type="RefSeq" id="WP_050433170.1">
    <property type="nucleotide sequence ID" value="NZ_CP012159.1"/>
</dbReference>
<dbReference type="Gene3D" id="3.40.50.1110">
    <property type="entry name" value="SGNH hydrolase"/>
    <property type="match status" value="1"/>
</dbReference>
<evidence type="ECO:0000259" key="2">
    <source>
        <dbReference type="Pfam" id="PF13472"/>
    </source>
</evidence>
<dbReference type="AlphaFoldDB" id="A0A0K1EKG5"/>
<dbReference type="CDD" id="cd01831">
    <property type="entry name" value="Endoglucanase_E_like"/>
    <property type="match status" value="1"/>
</dbReference>
<accession>A0A0K1EKG5</accession>
<dbReference type="GO" id="GO:0052689">
    <property type="term" value="F:carboxylic ester hydrolase activity"/>
    <property type="evidence" value="ECO:0007669"/>
    <property type="project" value="InterPro"/>
</dbReference>
<dbReference type="PANTHER" id="PTHR37834:SF2">
    <property type="entry name" value="ESTERASE, SGNH HYDROLASE-TYPE"/>
    <property type="match status" value="1"/>
</dbReference>
<gene>
    <name evidence="4" type="ORF">CMC5_055650</name>
</gene>
<feature type="region of interest" description="Disordered" evidence="1">
    <location>
        <begin position="18"/>
        <end position="54"/>
    </location>
</feature>
<evidence type="ECO:0000313" key="5">
    <source>
        <dbReference type="Proteomes" id="UP000067626"/>
    </source>
</evidence>
<dbReference type="KEGG" id="ccro:CMC5_055650"/>
<evidence type="ECO:0000259" key="3">
    <source>
        <dbReference type="Pfam" id="PF17996"/>
    </source>
</evidence>
<feature type="compositionally biased region" description="Gly residues" evidence="1">
    <location>
        <begin position="29"/>
        <end position="54"/>
    </location>
</feature>
<dbReference type="STRING" id="52.CMC5_055650"/>
<dbReference type="Proteomes" id="UP000067626">
    <property type="component" value="Chromosome"/>
</dbReference>
<dbReference type="InterPro" id="IPR013830">
    <property type="entry name" value="SGNH_hydro"/>
</dbReference>
<protein>
    <submittedName>
        <fullName evidence="4">Endo-1,4-beta-glucanase</fullName>
    </submittedName>
</protein>
<organism evidence="4 5">
    <name type="scientific">Chondromyces crocatus</name>
    <dbReference type="NCBI Taxonomy" id="52"/>
    <lineage>
        <taxon>Bacteria</taxon>
        <taxon>Pseudomonadati</taxon>
        <taxon>Myxococcota</taxon>
        <taxon>Polyangia</taxon>
        <taxon>Polyangiales</taxon>
        <taxon>Polyangiaceae</taxon>
        <taxon>Chondromyces</taxon>
    </lineage>
</organism>
<dbReference type="SUPFAM" id="SSF52266">
    <property type="entry name" value="SGNH hydrolase"/>
    <property type="match status" value="1"/>
</dbReference>
<dbReference type="Pfam" id="PF13472">
    <property type="entry name" value="Lipase_GDSL_2"/>
    <property type="match status" value="1"/>
</dbReference>
<dbReference type="EMBL" id="CP012159">
    <property type="protein sequence ID" value="AKT41365.1"/>
    <property type="molecule type" value="Genomic_DNA"/>
</dbReference>
<proteinExistence type="predicted"/>
<reference evidence="4 5" key="1">
    <citation type="submission" date="2015-07" db="EMBL/GenBank/DDBJ databases">
        <title>Genome analysis of myxobacterium Chondromyces crocatus Cm c5 reveals a high potential for natural compound synthesis and the genetic basis for the loss of fruiting body formation.</title>
        <authorList>
            <person name="Zaburannyi N."/>
            <person name="Bunk B."/>
            <person name="Maier J."/>
            <person name="Overmann J."/>
            <person name="Mueller R."/>
        </authorList>
    </citation>
    <scope>NUCLEOTIDE SEQUENCE [LARGE SCALE GENOMIC DNA]</scope>
    <source>
        <strain evidence="4 5">Cm c5</strain>
    </source>
</reference>
<evidence type="ECO:0000256" key="1">
    <source>
        <dbReference type="SAM" id="MobiDB-lite"/>
    </source>
</evidence>
<feature type="domain" description="SGNH hydrolase-type esterase" evidence="2">
    <location>
        <begin position="176"/>
        <end position="371"/>
    </location>
</feature>
<dbReference type="OrthoDB" id="9801375at2"/>